<protein>
    <submittedName>
        <fullName evidence="3">Nuclear receptor ROR-alpha A-like isoform X3</fullName>
    </submittedName>
</protein>
<feature type="region of interest" description="Disordered" evidence="1">
    <location>
        <begin position="120"/>
        <end position="175"/>
    </location>
</feature>
<gene>
    <name evidence="3" type="ORF">FSCOSCO3_A012121</name>
</gene>
<name>A0AAV1Q927_SCOSC</name>
<evidence type="ECO:0000256" key="2">
    <source>
        <dbReference type="SAM" id="Phobius"/>
    </source>
</evidence>
<evidence type="ECO:0000313" key="3">
    <source>
        <dbReference type="EMBL" id="CAK6980736.1"/>
    </source>
</evidence>
<dbReference type="Proteomes" id="UP001314229">
    <property type="component" value="Unassembled WGS sequence"/>
</dbReference>
<keyword evidence="2" id="KW-1133">Transmembrane helix</keyword>
<dbReference type="AlphaFoldDB" id="A0AAV1Q927"/>
<keyword evidence="2" id="KW-0472">Membrane</keyword>
<proteinExistence type="predicted"/>
<sequence>DPSWIPEAADISSADLTPATCSTEIPPLDPAELGAGIVELLAKRKSVIEEADDEKPGFNPPPNGADSSSSSSSSSGCQQHFLSAKQLLTAEKESFLFLGVLYIFIFIFYIGAWMESSPQDSAASDPGRSCSEPGTPVTETPPSLETLRGGEHLTPARRHSSSGSSSSSKGVQPDRRYQLAAKDSPPLVFIFFIIFFFFSSESGTVIFEQPVDR</sequence>
<evidence type="ECO:0000256" key="1">
    <source>
        <dbReference type="SAM" id="MobiDB-lite"/>
    </source>
</evidence>
<feature type="non-terminal residue" evidence="3">
    <location>
        <position position="1"/>
    </location>
</feature>
<feature type="transmembrane region" description="Helical" evidence="2">
    <location>
        <begin position="187"/>
        <end position="207"/>
    </location>
</feature>
<organism evidence="3 4">
    <name type="scientific">Scomber scombrus</name>
    <name type="common">Atlantic mackerel</name>
    <name type="synonym">Scomber vernalis</name>
    <dbReference type="NCBI Taxonomy" id="13677"/>
    <lineage>
        <taxon>Eukaryota</taxon>
        <taxon>Metazoa</taxon>
        <taxon>Chordata</taxon>
        <taxon>Craniata</taxon>
        <taxon>Vertebrata</taxon>
        <taxon>Euteleostomi</taxon>
        <taxon>Actinopterygii</taxon>
        <taxon>Neopterygii</taxon>
        <taxon>Teleostei</taxon>
        <taxon>Neoteleostei</taxon>
        <taxon>Acanthomorphata</taxon>
        <taxon>Pelagiaria</taxon>
        <taxon>Scombriformes</taxon>
        <taxon>Scombridae</taxon>
        <taxon>Scomber</taxon>
    </lineage>
</organism>
<feature type="region of interest" description="Disordered" evidence="1">
    <location>
        <begin position="49"/>
        <end position="76"/>
    </location>
</feature>
<keyword evidence="4" id="KW-1185">Reference proteome</keyword>
<keyword evidence="3" id="KW-0675">Receptor</keyword>
<feature type="transmembrane region" description="Helical" evidence="2">
    <location>
        <begin position="95"/>
        <end position="114"/>
    </location>
</feature>
<comment type="caution">
    <text evidence="3">The sequence shown here is derived from an EMBL/GenBank/DDBJ whole genome shotgun (WGS) entry which is preliminary data.</text>
</comment>
<keyword evidence="2" id="KW-0812">Transmembrane</keyword>
<reference evidence="3 4" key="1">
    <citation type="submission" date="2024-01" db="EMBL/GenBank/DDBJ databases">
        <authorList>
            <person name="Alioto T."/>
            <person name="Alioto T."/>
            <person name="Gomez Garrido J."/>
        </authorList>
    </citation>
    <scope>NUCLEOTIDE SEQUENCE [LARGE SCALE GENOMIC DNA]</scope>
</reference>
<evidence type="ECO:0000313" key="4">
    <source>
        <dbReference type="Proteomes" id="UP001314229"/>
    </source>
</evidence>
<accession>A0AAV1Q927</accession>
<dbReference type="EMBL" id="CAWUFR010000724">
    <property type="protein sequence ID" value="CAK6980736.1"/>
    <property type="molecule type" value="Genomic_DNA"/>
</dbReference>